<sequence>MPEQHLAEWSSPAEERPGYQKGSTVAPSSQLCTLRELPVDAKTSIVQKMLYRCGLKLYIKIKVQCALTDNGMQRFLLDIFFSSIKVGKRMSKIPI</sequence>
<dbReference type="Proteomes" id="UP000322234">
    <property type="component" value="Unassembled WGS sequence"/>
</dbReference>
<proteinExistence type="predicted"/>
<reference evidence="2" key="1">
    <citation type="submission" date="2019-10" db="EMBL/GenBank/DDBJ databases">
        <title>The sequence and de novo assembly of the wild yak genome.</title>
        <authorList>
            <person name="Liu Y."/>
        </authorList>
    </citation>
    <scope>NUCLEOTIDE SEQUENCE [LARGE SCALE GENOMIC DNA]</scope>
    <source>
        <strain evidence="2">WY2019</strain>
    </source>
</reference>
<name>A0A6B0R5P5_9CETA</name>
<evidence type="ECO:0000313" key="2">
    <source>
        <dbReference type="EMBL" id="MXQ84257.1"/>
    </source>
</evidence>
<comment type="caution">
    <text evidence="2">The sequence shown here is derived from an EMBL/GenBank/DDBJ whole genome shotgun (WGS) entry which is preliminary data.</text>
</comment>
<evidence type="ECO:0000256" key="1">
    <source>
        <dbReference type="SAM" id="MobiDB-lite"/>
    </source>
</evidence>
<accession>A0A6B0R5P5</accession>
<feature type="region of interest" description="Disordered" evidence="1">
    <location>
        <begin position="1"/>
        <end position="25"/>
    </location>
</feature>
<protein>
    <submittedName>
        <fullName evidence="2">Uncharacterized protein</fullName>
    </submittedName>
</protein>
<gene>
    <name evidence="2" type="ORF">E5288_WYG014292</name>
</gene>
<dbReference type="EMBL" id="VBQZ03000020">
    <property type="protein sequence ID" value="MXQ84257.1"/>
    <property type="molecule type" value="Genomic_DNA"/>
</dbReference>
<evidence type="ECO:0000313" key="3">
    <source>
        <dbReference type="Proteomes" id="UP000322234"/>
    </source>
</evidence>
<organism evidence="2 3">
    <name type="scientific">Bos mutus</name>
    <name type="common">wild yak</name>
    <dbReference type="NCBI Taxonomy" id="72004"/>
    <lineage>
        <taxon>Eukaryota</taxon>
        <taxon>Metazoa</taxon>
        <taxon>Chordata</taxon>
        <taxon>Craniata</taxon>
        <taxon>Vertebrata</taxon>
        <taxon>Euteleostomi</taxon>
        <taxon>Mammalia</taxon>
        <taxon>Eutheria</taxon>
        <taxon>Laurasiatheria</taxon>
        <taxon>Artiodactyla</taxon>
        <taxon>Ruminantia</taxon>
        <taxon>Pecora</taxon>
        <taxon>Bovidae</taxon>
        <taxon>Bovinae</taxon>
        <taxon>Bos</taxon>
    </lineage>
</organism>
<keyword evidence="3" id="KW-1185">Reference proteome</keyword>
<dbReference type="AlphaFoldDB" id="A0A6B0R5P5"/>